<evidence type="ECO:0008006" key="5">
    <source>
        <dbReference type="Google" id="ProtNLM"/>
    </source>
</evidence>
<comment type="caution">
    <text evidence="2">The sequence shown here is derived from an EMBL/GenBank/DDBJ whole genome shotgun (WGS) entry which is preliminary data.</text>
</comment>
<dbReference type="Proteomes" id="UP000231990">
    <property type="component" value="Unassembled WGS sequence"/>
</dbReference>
<sequence>MILILSFFPRGNVIATSIAFLPGYWEGVSPKMLEGTPEKPFELIRLGQFYTSNIYSARILEVIKDPRDPEAKDYLRPEIFKEQLKAACFKYKADYIARDVLEIREKARIDRTVYDCNLSQLEEYSVFGRKDLFELYEKLTQKSFPLLPKKPKKNFQENSDARKTLQIFLVDGSFSYANERKEFMSLLESTSWRPRTSFRLAVFGENFSQVYPEVESRADLVRQWKEWKPVGKSTTSDLGNALTRLGRVLLSVDKPDYHPRIELIVLTNAKLGNSAGSYSSSLEFLAKQGVRVHIIYSSYSGPESRKAHLDASKYAQEFKEAIYYQRVATSRDNKTIVLKNGRLYVTSQILDPGAELDENGLEKIDLSGKYFLSDALNPWNLSRLFEEIKGEKILSAEPVRSNFSLLLGKSFSFSSKTDVISEGSKVLVKTGEKAFWMRFPAGNSVAEGKKGVWKVTFLSSSFSLEGVEVIPDSVEVYPYVPPKSLECDPGSARNYIRNTEKSRYDCVVKGEILEVSQH</sequence>
<accession>A0A2M9ZT71</accession>
<dbReference type="SUPFAM" id="SSF53300">
    <property type="entry name" value="vWA-like"/>
    <property type="match status" value="1"/>
</dbReference>
<name>A0A2M9ZT71_9LEPT</name>
<evidence type="ECO:0000313" key="3">
    <source>
        <dbReference type="Proteomes" id="UP000231962"/>
    </source>
</evidence>
<dbReference type="Proteomes" id="UP000231962">
    <property type="component" value="Unassembled WGS sequence"/>
</dbReference>
<protein>
    <recommendedName>
        <fullName evidence="5">VWA domain-containing protein</fullName>
    </recommendedName>
</protein>
<dbReference type="InterPro" id="IPR036465">
    <property type="entry name" value="vWFA_dom_sf"/>
</dbReference>
<reference evidence="3 4" key="1">
    <citation type="submission" date="2017-07" db="EMBL/GenBank/DDBJ databases">
        <title>Leptospira spp. isolated from tropical soils.</title>
        <authorList>
            <person name="Thibeaux R."/>
            <person name="Iraola G."/>
            <person name="Ferres I."/>
            <person name="Bierque E."/>
            <person name="Girault D."/>
            <person name="Soupe-Gilbert M.-E."/>
            <person name="Picardeau M."/>
            <person name="Goarant C."/>
        </authorList>
    </citation>
    <scope>NUCLEOTIDE SEQUENCE [LARGE SCALE GENOMIC DNA]</scope>
    <source>
        <strain evidence="2 4">FH1-B-B1</strain>
        <strain evidence="1 3">FH1-B-C1</strain>
    </source>
</reference>
<organism evidence="2 4">
    <name type="scientific">Leptospira perolatii</name>
    <dbReference type="NCBI Taxonomy" id="2023191"/>
    <lineage>
        <taxon>Bacteria</taxon>
        <taxon>Pseudomonadati</taxon>
        <taxon>Spirochaetota</taxon>
        <taxon>Spirochaetia</taxon>
        <taxon>Leptospirales</taxon>
        <taxon>Leptospiraceae</taxon>
        <taxon>Leptospira</taxon>
    </lineage>
</organism>
<keyword evidence="3" id="KW-1185">Reference proteome</keyword>
<dbReference type="EMBL" id="NPDZ01000001">
    <property type="protein sequence ID" value="PJZ75171.1"/>
    <property type="molecule type" value="Genomic_DNA"/>
</dbReference>
<evidence type="ECO:0000313" key="2">
    <source>
        <dbReference type="EMBL" id="PJZ75171.1"/>
    </source>
</evidence>
<gene>
    <name evidence="1" type="ORF">CH360_00650</name>
    <name evidence="2" type="ORF">CH373_00650</name>
</gene>
<dbReference type="CDD" id="cd00198">
    <property type="entry name" value="vWFA"/>
    <property type="match status" value="1"/>
</dbReference>
<proteinExistence type="predicted"/>
<evidence type="ECO:0000313" key="4">
    <source>
        <dbReference type="Proteomes" id="UP000231990"/>
    </source>
</evidence>
<dbReference type="OrthoDB" id="338671at2"/>
<dbReference type="EMBL" id="NPDY01000001">
    <property type="protein sequence ID" value="PJZ71554.1"/>
    <property type="molecule type" value="Genomic_DNA"/>
</dbReference>
<dbReference type="AlphaFoldDB" id="A0A2M9ZT71"/>
<dbReference type="InterPro" id="IPR058181">
    <property type="entry name" value="LIC10012-like"/>
</dbReference>
<dbReference type="NCBIfam" id="NF047585">
    <property type="entry name" value="LIC10012_fam"/>
    <property type="match status" value="1"/>
</dbReference>
<evidence type="ECO:0000313" key="1">
    <source>
        <dbReference type="EMBL" id="PJZ71554.1"/>
    </source>
</evidence>